<keyword evidence="5 13" id="KW-0133">Cell shape</keyword>
<dbReference type="FunFam" id="2.40.440.10:FF:000005">
    <property type="entry name" value="L,D-transpeptidase 2"/>
    <property type="match status" value="1"/>
</dbReference>
<name>C7QHQ1_CATAD</name>
<evidence type="ECO:0000256" key="7">
    <source>
        <dbReference type="ARBA" id="ARBA00023136"/>
    </source>
</evidence>
<dbReference type="Proteomes" id="UP000000851">
    <property type="component" value="Chromosome"/>
</dbReference>
<evidence type="ECO:0000256" key="11">
    <source>
        <dbReference type="ARBA" id="ARBA00023316"/>
    </source>
</evidence>
<dbReference type="Gene3D" id="2.40.440.10">
    <property type="entry name" value="L,D-transpeptidase catalytic domain-like"/>
    <property type="match status" value="1"/>
</dbReference>
<feature type="chain" id="PRO_5039030683" evidence="15">
    <location>
        <begin position="22"/>
        <end position="417"/>
    </location>
</feature>
<evidence type="ECO:0000256" key="1">
    <source>
        <dbReference type="ARBA" id="ARBA00004752"/>
    </source>
</evidence>
<evidence type="ECO:0000256" key="13">
    <source>
        <dbReference type="PROSITE-ProRule" id="PRU01373"/>
    </source>
</evidence>
<evidence type="ECO:0000256" key="9">
    <source>
        <dbReference type="ARBA" id="ARBA00023288"/>
    </source>
</evidence>
<dbReference type="GO" id="GO:0016746">
    <property type="term" value="F:acyltransferase activity"/>
    <property type="evidence" value="ECO:0007669"/>
    <property type="project" value="UniProtKB-KW"/>
</dbReference>
<evidence type="ECO:0000256" key="14">
    <source>
        <dbReference type="SAM" id="MobiDB-lite"/>
    </source>
</evidence>
<keyword evidence="7" id="KW-0472">Membrane</keyword>
<dbReference type="EMBL" id="CP001700">
    <property type="protein sequence ID" value="ACU71076.1"/>
    <property type="molecule type" value="Genomic_DNA"/>
</dbReference>
<dbReference type="GO" id="GO:0071972">
    <property type="term" value="F:peptidoglycan L,D-transpeptidase activity"/>
    <property type="evidence" value="ECO:0007669"/>
    <property type="project" value="TreeGrafter"/>
</dbReference>
<evidence type="ECO:0000256" key="3">
    <source>
        <dbReference type="ARBA" id="ARBA00022679"/>
    </source>
</evidence>
<dbReference type="PROSITE" id="PS51257">
    <property type="entry name" value="PROKAR_LIPOPROTEIN"/>
    <property type="match status" value="1"/>
</dbReference>
<accession>C7QHQ1</accession>
<dbReference type="OrthoDB" id="5242354at2"/>
<feature type="signal peptide" evidence="15">
    <location>
        <begin position="1"/>
        <end position="21"/>
    </location>
</feature>
<dbReference type="Gene3D" id="2.60.40.3780">
    <property type="match status" value="1"/>
</dbReference>
<keyword evidence="2" id="KW-1003">Cell membrane</keyword>
<dbReference type="PANTHER" id="PTHR30582">
    <property type="entry name" value="L,D-TRANSPEPTIDASE"/>
    <property type="match status" value="1"/>
</dbReference>
<dbReference type="eggNOG" id="COG1376">
    <property type="taxonomic scope" value="Bacteria"/>
</dbReference>
<evidence type="ECO:0000256" key="10">
    <source>
        <dbReference type="ARBA" id="ARBA00023315"/>
    </source>
</evidence>
<dbReference type="InterPro" id="IPR050979">
    <property type="entry name" value="LD-transpeptidase"/>
</dbReference>
<keyword evidence="11 13" id="KW-0961">Cell wall biogenesis/degradation</keyword>
<keyword evidence="6 13" id="KW-0573">Peptidoglycan synthesis</keyword>
<keyword evidence="10" id="KW-0012">Acyltransferase</keyword>
<evidence type="ECO:0000256" key="8">
    <source>
        <dbReference type="ARBA" id="ARBA00023139"/>
    </source>
</evidence>
<gene>
    <name evidence="17" type="ordered locus">Caci_2157</name>
</gene>
<dbReference type="CDD" id="cd13432">
    <property type="entry name" value="LDT_IgD_like_2"/>
    <property type="match status" value="1"/>
</dbReference>
<keyword evidence="9" id="KW-0449">Lipoprotein</keyword>
<feature type="active site" description="Proton donor/acceptor" evidence="13">
    <location>
        <position position="345"/>
    </location>
</feature>
<dbReference type="SUPFAM" id="SSF141523">
    <property type="entry name" value="L,D-transpeptidase catalytic domain-like"/>
    <property type="match status" value="1"/>
</dbReference>
<feature type="region of interest" description="Disordered" evidence="14">
    <location>
        <begin position="20"/>
        <end position="69"/>
    </location>
</feature>
<evidence type="ECO:0000256" key="5">
    <source>
        <dbReference type="ARBA" id="ARBA00022960"/>
    </source>
</evidence>
<dbReference type="HOGENOM" id="CLU_039404_3_0_11"/>
<evidence type="ECO:0000256" key="12">
    <source>
        <dbReference type="ARBA" id="ARBA00060592"/>
    </source>
</evidence>
<keyword evidence="18" id="KW-1185">Reference proteome</keyword>
<comment type="pathway">
    <text evidence="12">Glycan biosynthesis.</text>
</comment>
<dbReference type="GO" id="GO:0071555">
    <property type="term" value="P:cell wall organization"/>
    <property type="evidence" value="ECO:0007669"/>
    <property type="project" value="UniProtKB-UniRule"/>
</dbReference>
<dbReference type="Pfam" id="PF03734">
    <property type="entry name" value="YkuD"/>
    <property type="match status" value="1"/>
</dbReference>
<dbReference type="PANTHER" id="PTHR30582:SF2">
    <property type="entry name" value="L,D-TRANSPEPTIDASE YCIB-RELATED"/>
    <property type="match status" value="1"/>
</dbReference>
<dbReference type="GO" id="GO:0005576">
    <property type="term" value="C:extracellular region"/>
    <property type="evidence" value="ECO:0007669"/>
    <property type="project" value="TreeGrafter"/>
</dbReference>
<reference evidence="17 18" key="1">
    <citation type="journal article" date="2009" name="Stand. Genomic Sci.">
        <title>Complete genome sequence of Catenulispora acidiphila type strain (ID 139908).</title>
        <authorList>
            <person name="Copeland A."/>
            <person name="Lapidus A."/>
            <person name="Glavina Del Rio T."/>
            <person name="Nolan M."/>
            <person name="Lucas S."/>
            <person name="Chen F."/>
            <person name="Tice H."/>
            <person name="Cheng J.F."/>
            <person name="Bruce D."/>
            <person name="Goodwin L."/>
            <person name="Pitluck S."/>
            <person name="Mikhailova N."/>
            <person name="Pati A."/>
            <person name="Ivanova N."/>
            <person name="Mavromatis K."/>
            <person name="Chen A."/>
            <person name="Palaniappan K."/>
            <person name="Chain P."/>
            <person name="Land M."/>
            <person name="Hauser L."/>
            <person name="Chang Y.J."/>
            <person name="Jeffries C.D."/>
            <person name="Chertkov O."/>
            <person name="Brettin T."/>
            <person name="Detter J.C."/>
            <person name="Han C."/>
            <person name="Ali Z."/>
            <person name="Tindall B.J."/>
            <person name="Goker M."/>
            <person name="Bristow J."/>
            <person name="Eisen J.A."/>
            <person name="Markowitz V."/>
            <person name="Hugenholtz P."/>
            <person name="Kyrpides N.C."/>
            <person name="Klenk H.P."/>
        </authorList>
    </citation>
    <scope>NUCLEOTIDE SEQUENCE [LARGE SCALE GENOMIC DNA]</scope>
    <source>
        <strain evidence="18">DSM 44928 / JCM 14897 / NBRC 102108 / NRRL B-24433 / ID139908</strain>
    </source>
</reference>
<dbReference type="UniPathway" id="UPA00219"/>
<keyword evidence="4 15" id="KW-0732">Signal</keyword>
<dbReference type="Gene3D" id="2.60.40.3710">
    <property type="match status" value="1"/>
</dbReference>
<evidence type="ECO:0000313" key="18">
    <source>
        <dbReference type="Proteomes" id="UP000000851"/>
    </source>
</evidence>
<protein>
    <submittedName>
        <fullName evidence="17">ErfK/YbiS/YcfS/YnhG family protein</fullName>
    </submittedName>
</protein>
<keyword evidence="3" id="KW-0808">Transferase</keyword>
<keyword evidence="8" id="KW-0564">Palmitate</keyword>
<proteinExistence type="predicted"/>
<dbReference type="InterPro" id="IPR038063">
    <property type="entry name" value="Transpep_catalytic_dom"/>
</dbReference>
<dbReference type="KEGG" id="cai:Caci_2157"/>
<organism evidence="17 18">
    <name type="scientific">Catenulispora acidiphila (strain DSM 44928 / JCM 14897 / NBRC 102108 / NRRL B-24433 / ID139908)</name>
    <dbReference type="NCBI Taxonomy" id="479433"/>
    <lineage>
        <taxon>Bacteria</taxon>
        <taxon>Bacillati</taxon>
        <taxon>Actinomycetota</taxon>
        <taxon>Actinomycetes</taxon>
        <taxon>Catenulisporales</taxon>
        <taxon>Catenulisporaceae</taxon>
        <taxon>Catenulispora</taxon>
    </lineage>
</organism>
<evidence type="ECO:0000313" key="17">
    <source>
        <dbReference type="EMBL" id="ACU71076.1"/>
    </source>
</evidence>
<dbReference type="AlphaFoldDB" id="C7QHQ1"/>
<feature type="compositionally biased region" description="Low complexity" evidence="14">
    <location>
        <begin position="26"/>
        <end position="69"/>
    </location>
</feature>
<dbReference type="PROSITE" id="PS52029">
    <property type="entry name" value="LD_TPASE"/>
    <property type="match status" value="1"/>
</dbReference>
<sequence length="417" mass="42769" precursor="true">MRRLQKLAVAAAVAGLTAACGGGGSSSKTTAVAPVGNGSSASSSASSPGGGSQSTAPSAPSSSSSAPTSPALVVIKPAANSSGVDPSSPIAVSVANGKLTSVTAQLSGGDAVSGTLDPSGASWTSANPVGIGHTYKVTAVAVGDDGKQQTATSQFTTSTPGNTYAGTYTPDPGTTYGVAQPVSITFDKPIPDKAAVEKQLTVTSDPPVAGSWHWFGSERVDFRPQQYWAPGTKVTLHMRLDGVKSGSLYGKQNRDVTFTIGRSLIATMNAATKRMTVTTGGKTTTLLTSSGKPGFETWNGTMVVLEKDQDIRMNSTTVGIFGVNAYDIPNVYWDVRLTPSGTFVHAAPWNAGKFGNVNGSHGCVGLSTSDAEWFFNQVIPGDPVTVVNSKDTVRADNGFGDWNLSWSDWIAGSALPH</sequence>
<dbReference type="STRING" id="479433.Caci_2157"/>
<dbReference type="CDD" id="cd16913">
    <property type="entry name" value="YkuD_like"/>
    <property type="match status" value="1"/>
</dbReference>
<comment type="pathway">
    <text evidence="1 13">Cell wall biogenesis; peptidoglycan biosynthesis.</text>
</comment>
<dbReference type="GO" id="GO:0008360">
    <property type="term" value="P:regulation of cell shape"/>
    <property type="evidence" value="ECO:0007669"/>
    <property type="project" value="UniProtKB-UniRule"/>
</dbReference>
<evidence type="ECO:0000256" key="2">
    <source>
        <dbReference type="ARBA" id="ARBA00022475"/>
    </source>
</evidence>
<dbReference type="GO" id="GO:0018104">
    <property type="term" value="P:peptidoglycan-protein cross-linking"/>
    <property type="evidence" value="ECO:0007669"/>
    <property type="project" value="TreeGrafter"/>
</dbReference>
<dbReference type="Pfam" id="PF17964">
    <property type="entry name" value="Big_10"/>
    <property type="match status" value="1"/>
</dbReference>
<evidence type="ECO:0000259" key="16">
    <source>
        <dbReference type="PROSITE" id="PS52029"/>
    </source>
</evidence>
<feature type="active site" description="Nucleophile" evidence="13">
    <location>
        <position position="363"/>
    </location>
</feature>
<dbReference type="InterPro" id="IPR041280">
    <property type="entry name" value="Big_10"/>
</dbReference>
<evidence type="ECO:0000256" key="15">
    <source>
        <dbReference type="SAM" id="SignalP"/>
    </source>
</evidence>
<evidence type="ECO:0000256" key="4">
    <source>
        <dbReference type="ARBA" id="ARBA00022729"/>
    </source>
</evidence>
<dbReference type="InterPro" id="IPR005490">
    <property type="entry name" value="LD_TPept_cat_dom"/>
</dbReference>
<dbReference type="InParanoid" id="C7QHQ1"/>
<feature type="domain" description="L,D-TPase catalytic" evidence="16">
    <location>
        <begin position="264"/>
        <end position="387"/>
    </location>
</feature>
<evidence type="ECO:0000256" key="6">
    <source>
        <dbReference type="ARBA" id="ARBA00022984"/>
    </source>
</evidence>